<reference evidence="4 5" key="1">
    <citation type="journal article" date="2014" name="ISME J.">
        <title>Ecophysiology of Thioploca ingrica as revealed by the complete genome sequence supplemented with proteomic evidence.</title>
        <authorList>
            <person name="Kojima H."/>
            <person name="Ogura Y."/>
            <person name="Yamamoto N."/>
            <person name="Togashi T."/>
            <person name="Mori H."/>
            <person name="Watanabe T."/>
            <person name="Nemoto F."/>
            <person name="Kurokawa K."/>
            <person name="Hayashi T."/>
            <person name="Fukui M."/>
        </authorList>
    </citation>
    <scope>NUCLEOTIDE SEQUENCE [LARGE SCALE GENOMIC DNA]</scope>
</reference>
<organism evidence="4 5">
    <name type="scientific">Thioploca ingrica</name>
    <dbReference type="NCBI Taxonomy" id="40754"/>
    <lineage>
        <taxon>Bacteria</taxon>
        <taxon>Pseudomonadati</taxon>
        <taxon>Pseudomonadota</taxon>
        <taxon>Gammaproteobacteria</taxon>
        <taxon>Thiotrichales</taxon>
        <taxon>Thiotrichaceae</taxon>
        <taxon>Thioploca</taxon>
    </lineage>
</organism>
<keyword evidence="1" id="KW-0175">Coiled coil</keyword>
<name>A0A090AHZ9_9GAMM</name>
<keyword evidence="5" id="KW-1185">Reference proteome</keyword>
<keyword evidence="3" id="KW-0732">Signal</keyword>
<feature type="signal peptide" evidence="3">
    <location>
        <begin position="1"/>
        <end position="24"/>
    </location>
</feature>
<evidence type="ECO:0000313" key="5">
    <source>
        <dbReference type="Proteomes" id="UP000031623"/>
    </source>
</evidence>
<accession>A0A090AHZ9</accession>
<protein>
    <recommendedName>
        <fullName evidence="6">Secreted protein</fullName>
    </recommendedName>
</protein>
<dbReference type="EMBL" id="AP014633">
    <property type="protein sequence ID" value="BAP54982.1"/>
    <property type="molecule type" value="Genomic_DNA"/>
</dbReference>
<dbReference type="OrthoDB" id="5624970at2"/>
<evidence type="ECO:0000256" key="2">
    <source>
        <dbReference type="SAM" id="MobiDB-lite"/>
    </source>
</evidence>
<evidence type="ECO:0000256" key="3">
    <source>
        <dbReference type="SAM" id="SignalP"/>
    </source>
</evidence>
<evidence type="ECO:0000313" key="4">
    <source>
        <dbReference type="EMBL" id="BAP54982.1"/>
    </source>
</evidence>
<dbReference type="AlphaFoldDB" id="A0A090AHZ9"/>
<feature type="coiled-coil region" evidence="1">
    <location>
        <begin position="136"/>
        <end position="163"/>
    </location>
</feature>
<dbReference type="Proteomes" id="UP000031623">
    <property type="component" value="Chromosome"/>
</dbReference>
<evidence type="ECO:0008006" key="6">
    <source>
        <dbReference type="Google" id="ProtNLM"/>
    </source>
</evidence>
<feature type="compositionally biased region" description="Acidic residues" evidence="2">
    <location>
        <begin position="293"/>
        <end position="304"/>
    </location>
</feature>
<dbReference type="HOGENOM" id="CLU_701439_0_0_6"/>
<feature type="region of interest" description="Disordered" evidence="2">
    <location>
        <begin position="249"/>
        <end position="304"/>
    </location>
</feature>
<gene>
    <name evidence="4" type="ORF">THII_0685</name>
</gene>
<sequence length="379" mass="43112">MYFAHSLVVMTTVLVLLFNTSVIAANQQAINQQAIFYFEAALTACDRGLQVKMPRSRGSLRILKSLWNRYQYNRDLALKYDETVKSTKEHFYRGKFFSQKMSFLEAFKLCETDLPSKVKQAETVVTQNIEEREIKQKQQEGHRQELMKNKEAAKREVVLAINEYCARRPNNSSIPVASLSEKYIAAKQKALSIYPEIVNQIHQATLIDRNTGKENNLSQSIKDWFNYCDAVFAQQTNASEPVPAISPLPPTSMAMVGSEGPTLPNSKSPAAIPPAPLENKVASTEVKNKPAQPEEDATNEPNLEQEEYQEIMSKSADDRLKILKNEGRLPDYVNDEDGDYQKSNIWQYENEEQNQCNIYKFTENQLAETKNLSGECPSF</sequence>
<evidence type="ECO:0000256" key="1">
    <source>
        <dbReference type="SAM" id="Coils"/>
    </source>
</evidence>
<feature type="chain" id="PRO_5001852825" description="Secreted protein" evidence="3">
    <location>
        <begin position="25"/>
        <end position="379"/>
    </location>
</feature>
<dbReference type="STRING" id="40754.THII_0685"/>
<dbReference type="KEGG" id="tig:THII_0685"/>
<proteinExistence type="predicted"/>